<dbReference type="EnsemblPlants" id="MELO3C013894.2.1">
    <property type="protein sequence ID" value="MELO3C013894.2.1"/>
    <property type="gene ID" value="MELO3C013894.2"/>
</dbReference>
<dbReference type="AlphaFoldDB" id="A0A9I9D6Q0"/>
<keyword evidence="1" id="KW-0812">Transmembrane</keyword>
<keyword evidence="1" id="KW-0472">Membrane</keyword>
<protein>
    <submittedName>
        <fullName evidence="2">Uncharacterized protein</fullName>
    </submittedName>
</protein>
<dbReference type="Gramene" id="MELO3C013894.2.1">
    <property type="protein sequence ID" value="MELO3C013894.2.1"/>
    <property type="gene ID" value="MELO3C013894.2"/>
</dbReference>
<proteinExistence type="predicted"/>
<evidence type="ECO:0000256" key="1">
    <source>
        <dbReference type="SAM" id="Phobius"/>
    </source>
</evidence>
<feature type="transmembrane region" description="Helical" evidence="1">
    <location>
        <begin position="35"/>
        <end position="56"/>
    </location>
</feature>
<evidence type="ECO:0000313" key="2">
    <source>
        <dbReference type="EnsemblPlants" id="MELO3C013894.2.1"/>
    </source>
</evidence>
<accession>A0A9I9D6Q0</accession>
<organism evidence="2">
    <name type="scientific">Cucumis melo</name>
    <name type="common">Muskmelon</name>
    <dbReference type="NCBI Taxonomy" id="3656"/>
    <lineage>
        <taxon>Eukaryota</taxon>
        <taxon>Viridiplantae</taxon>
        <taxon>Streptophyta</taxon>
        <taxon>Embryophyta</taxon>
        <taxon>Tracheophyta</taxon>
        <taxon>Spermatophyta</taxon>
        <taxon>Magnoliopsida</taxon>
        <taxon>eudicotyledons</taxon>
        <taxon>Gunneridae</taxon>
        <taxon>Pentapetalae</taxon>
        <taxon>rosids</taxon>
        <taxon>fabids</taxon>
        <taxon>Cucurbitales</taxon>
        <taxon>Cucurbitaceae</taxon>
        <taxon>Benincaseae</taxon>
        <taxon>Cucumis</taxon>
    </lineage>
</organism>
<name>A0A9I9D6Q0_CUCME</name>
<sequence>KCSSKLYKRATRNGKANSCHPWWCLWRCHLVHFQGLFLLSTIILSVSLISMIIFACSDSHKKKRRYGGGGGGGGCGGDGGGGGGGCGGGGGGGGCGGGGGGGC</sequence>
<reference evidence="2" key="1">
    <citation type="submission" date="2023-03" db="UniProtKB">
        <authorList>
            <consortium name="EnsemblPlants"/>
        </authorList>
    </citation>
    <scope>IDENTIFICATION</scope>
</reference>
<keyword evidence="1" id="KW-1133">Transmembrane helix</keyword>